<dbReference type="GO" id="GO:0005737">
    <property type="term" value="C:cytoplasm"/>
    <property type="evidence" value="ECO:0007669"/>
    <property type="project" value="TreeGrafter"/>
</dbReference>
<dbReference type="GO" id="GO:0046872">
    <property type="term" value="F:metal ion binding"/>
    <property type="evidence" value="ECO:0007669"/>
    <property type="project" value="InterPro"/>
</dbReference>
<dbReference type="PANTHER" id="PTHR43595:SF2">
    <property type="entry name" value="SMALL RIBOSOMAL SUBUNIT PROTEIN MS42"/>
    <property type="match status" value="1"/>
</dbReference>
<dbReference type="PROSITE" id="PS00088">
    <property type="entry name" value="SOD_MN"/>
    <property type="match status" value="1"/>
</dbReference>
<dbReference type="OrthoDB" id="2103506at2759"/>
<dbReference type="GO" id="GO:0004784">
    <property type="term" value="F:superoxide dismutase activity"/>
    <property type="evidence" value="ECO:0007669"/>
    <property type="project" value="InterPro"/>
</dbReference>
<accession>A0A177WBG0</accession>
<dbReference type="EMBL" id="DS022300">
    <property type="protein sequence ID" value="OAJ37072.1"/>
    <property type="molecule type" value="Genomic_DNA"/>
</dbReference>
<dbReference type="VEuPathDB" id="FungiDB:BDEG_21141"/>
<dbReference type="PANTHER" id="PTHR43595">
    <property type="entry name" value="37S RIBOSOMAL PROTEIN S26, MITOCHONDRIAL"/>
    <property type="match status" value="1"/>
</dbReference>
<dbReference type="SUPFAM" id="SSF54719">
    <property type="entry name" value="Fe,Mn superoxide dismutase (SOD), C-terminal domain"/>
    <property type="match status" value="1"/>
</dbReference>
<evidence type="ECO:0000259" key="2">
    <source>
        <dbReference type="Pfam" id="PF02777"/>
    </source>
</evidence>
<organism evidence="3 4">
    <name type="scientific">Batrachochytrium dendrobatidis (strain JEL423)</name>
    <dbReference type="NCBI Taxonomy" id="403673"/>
    <lineage>
        <taxon>Eukaryota</taxon>
        <taxon>Fungi</taxon>
        <taxon>Fungi incertae sedis</taxon>
        <taxon>Chytridiomycota</taxon>
        <taxon>Chytridiomycota incertae sedis</taxon>
        <taxon>Chytridiomycetes</taxon>
        <taxon>Rhizophydiales</taxon>
        <taxon>Rhizophydiales incertae sedis</taxon>
        <taxon>Batrachochytrium</taxon>
    </lineage>
</organism>
<gene>
    <name evidence="3" type="ORF">BDEG_21141</name>
</gene>
<evidence type="ECO:0000256" key="1">
    <source>
        <dbReference type="ARBA" id="ARBA00037226"/>
    </source>
</evidence>
<dbReference type="eggNOG" id="KOG0876">
    <property type="taxonomic scope" value="Eukaryota"/>
</dbReference>
<evidence type="ECO:0000313" key="4">
    <source>
        <dbReference type="Proteomes" id="UP000077115"/>
    </source>
</evidence>
<dbReference type="InterPro" id="IPR019832">
    <property type="entry name" value="Mn/Fe_SOD_C"/>
</dbReference>
<name>A0A177WBG0_BATDL</name>
<protein>
    <recommendedName>
        <fullName evidence="2">Manganese/iron superoxide dismutase C-terminal domain-containing protein</fullName>
    </recommendedName>
</protein>
<proteinExistence type="predicted"/>
<evidence type="ECO:0000313" key="3">
    <source>
        <dbReference type="EMBL" id="OAJ37072.1"/>
    </source>
</evidence>
<comment type="function">
    <text evidence="1">Component of the mitochondrial ribosome (mitoribosome), a dedicated translation machinery responsible for the synthesis of mitochondrial genome-encoded proteins, including at least some of the essential transmembrane subunits of the mitochondrial respiratory chain. The mitoribosomes are attached to the mitochondrial inner membrane and translation products are cotranslationally integrated into the membrane.</text>
</comment>
<dbReference type="AlphaFoldDB" id="A0A177WBG0"/>
<feature type="domain" description="Manganese/iron superoxide dismutase C-terminal" evidence="2">
    <location>
        <begin position="2"/>
        <end position="62"/>
    </location>
</feature>
<reference evidence="3 4" key="1">
    <citation type="submission" date="2006-10" db="EMBL/GenBank/DDBJ databases">
        <title>The Genome Sequence of Batrachochytrium dendrobatidis JEL423.</title>
        <authorList>
            <consortium name="The Broad Institute Genome Sequencing Platform"/>
            <person name="Birren B."/>
            <person name="Lander E."/>
            <person name="Galagan J."/>
            <person name="Cuomo C."/>
            <person name="Devon K."/>
            <person name="Jaffe D."/>
            <person name="Butler J."/>
            <person name="Alvarez P."/>
            <person name="Gnerre S."/>
            <person name="Grabherr M."/>
            <person name="Kleber M."/>
            <person name="Mauceli E."/>
            <person name="Brockman W."/>
            <person name="Young S."/>
            <person name="LaButti K."/>
            <person name="Sykes S."/>
            <person name="DeCaprio D."/>
            <person name="Crawford M."/>
            <person name="Koehrsen M."/>
            <person name="Engels R."/>
            <person name="Montgomery P."/>
            <person name="Pearson M."/>
            <person name="Howarth C."/>
            <person name="Larson L."/>
            <person name="White J."/>
            <person name="O'Leary S."/>
            <person name="Kodira C."/>
            <person name="Zeng Q."/>
            <person name="Yandava C."/>
            <person name="Alvarado L."/>
            <person name="Longcore J."/>
            <person name="James T."/>
        </authorList>
    </citation>
    <scope>NUCLEOTIDE SEQUENCE [LARGE SCALE GENOMIC DNA]</scope>
    <source>
        <strain evidence="3 4">JEL423</strain>
    </source>
</reference>
<dbReference type="InterPro" id="IPR036314">
    <property type="entry name" value="SOD_C_sf"/>
</dbReference>
<sequence length="107" mass="12188">MSIVTTANQDHPEFAPQFAGTGAMTLLALDVWEHAYYVKYRNVRANYVAAWWNVINWTDVCTRFQGGAAKLCELIVYIDVQIEWQFKLSTTVDADKSSIQFDGPHID</sequence>
<dbReference type="Proteomes" id="UP000077115">
    <property type="component" value="Unassembled WGS sequence"/>
</dbReference>
<dbReference type="STRING" id="403673.A0A177WBG0"/>
<dbReference type="Pfam" id="PF02777">
    <property type="entry name" value="Sod_Fe_C"/>
    <property type="match status" value="1"/>
</dbReference>
<reference evidence="3 4" key="2">
    <citation type="submission" date="2016-05" db="EMBL/GenBank/DDBJ databases">
        <title>Lineage-specific infection strategies underlie the spectrum of fungal disease in amphibians.</title>
        <authorList>
            <person name="Cuomo C.A."/>
            <person name="Farrer R.A."/>
            <person name="James T."/>
            <person name="Longcore J."/>
            <person name="Birren B."/>
        </authorList>
    </citation>
    <scope>NUCLEOTIDE SEQUENCE [LARGE SCALE GENOMIC DNA]</scope>
    <source>
        <strain evidence="3 4">JEL423</strain>
    </source>
</reference>
<dbReference type="InterPro" id="IPR019833">
    <property type="entry name" value="Mn/Fe_SOD_BS"/>
</dbReference>
<dbReference type="Gene3D" id="3.55.40.20">
    <property type="entry name" value="Iron/manganese superoxide dismutase, C-terminal domain"/>
    <property type="match status" value="1"/>
</dbReference>